<dbReference type="AlphaFoldDB" id="A0A498PWW8"/>
<reference evidence="2 3" key="1">
    <citation type="submission" date="2018-09" db="EMBL/GenBank/DDBJ databases">
        <authorList>
            <person name="Tagini F."/>
        </authorList>
    </citation>
    <scope>NUCLEOTIDE SEQUENCE [LARGE SCALE GENOMIC DNA]</scope>
    <source>
        <strain evidence="2 3">MK136</strain>
    </source>
</reference>
<evidence type="ECO:0000256" key="1">
    <source>
        <dbReference type="SAM" id="MobiDB-lite"/>
    </source>
</evidence>
<evidence type="ECO:0000313" key="2">
    <source>
        <dbReference type="EMBL" id="VBA36793.1"/>
    </source>
</evidence>
<organism evidence="2 3">
    <name type="scientific">Mycobacterium attenuatum</name>
    <dbReference type="NCBI Taxonomy" id="2341086"/>
    <lineage>
        <taxon>Bacteria</taxon>
        <taxon>Bacillati</taxon>
        <taxon>Actinomycetota</taxon>
        <taxon>Actinomycetes</taxon>
        <taxon>Mycobacteriales</taxon>
        <taxon>Mycobacteriaceae</taxon>
        <taxon>Mycobacterium</taxon>
    </lineage>
</organism>
<keyword evidence="3" id="KW-1185">Reference proteome</keyword>
<feature type="region of interest" description="Disordered" evidence="1">
    <location>
        <begin position="156"/>
        <end position="176"/>
    </location>
</feature>
<dbReference type="Proteomes" id="UP000273307">
    <property type="component" value="Unassembled WGS sequence"/>
</dbReference>
<feature type="region of interest" description="Disordered" evidence="1">
    <location>
        <begin position="246"/>
        <end position="265"/>
    </location>
</feature>
<sequence length="308" mass="32273">MAAGPAGPAGAIARGLTAPPAGAAIAQQPNCVAAGTAVPADSIGCAGDPAGAASAAVSDEDAASATGTTGTGRADPVDAPAGTAGSPVAEQTRGSAVTARPPGTRARPSVAAATEQPPAIPAVGATTRGAVGPVADQRASGSRLNRRVDRVEQALQRRGASGLGSRIRARTSGQGPHKLLVKGRGLCAQRLIRLTVRAEYARDRSRHLISTRGQQPRRVGGRRAVGRADRRPEVSQIRCCHHQRLRRRHDKRHLAPPNSRRSAVNWPSTSLRWRHNYRCISCEPDCTRTATPRHWTWRSSPTTSFAET</sequence>
<feature type="region of interest" description="Disordered" evidence="1">
    <location>
        <begin position="42"/>
        <end position="115"/>
    </location>
</feature>
<gene>
    <name evidence="2" type="ORF">LAUMK136_01584</name>
</gene>
<accession>A0A498PWW8</accession>
<feature type="region of interest" description="Disordered" evidence="1">
    <location>
        <begin position="211"/>
        <end position="233"/>
    </location>
</feature>
<protein>
    <submittedName>
        <fullName evidence="2">Uncharacterized protein</fullName>
    </submittedName>
</protein>
<dbReference type="EMBL" id="UPHP01000037">
    <property type="protein sequence ID" value="VBA36793.1"/>
    <property type="molecule type" value="Genomic_DNA"/>
</dbReference>
<name>A0A498PWW8_9MYCO</name>
<proteinExistence type="predicted"/>
<evidence type="ECO:0000313" key="3">
    <source>
        <dbReference type="Proteomes" id="UP000273307"/>
    </source>
</evidence>
<feature type="compositionally biased region" description="Low complexity" evidence="1">
    <location>
        <begin position="44"/>
        <end position="74"/>
    </location>
</feature>